<dbReference type="RefSeq" id="WP_184305384.1">
    <property type="nucleotide sequence ID" value="NZ_JACHXU010000008.1"/>
</dbReference>
<dbReference type="SUPFAM" id="SSF82689">
    <property type="entry name" value="Mechanosensitive channel protein MscS (YggB), C-terminal domain"/>
    <property type="match status" value="1"/>
</dbReference>
<dbReference type="InterPro" id="IPR045275">
    <property type="entry name" value="MscS_archaea/bacteria_type"/>
</dbReference>
<sequence>MSCISIPTKHSDFCRPRIQRSLLPHALKIVCVILMAVFGSGIATAQDSSDASDDNVAAPGPIVEVDNVAPDQAIARRLTEIFESSGCFTDLQVGAENGIVTLSGIADNEQHQKWAADVAGRTQDVISVINKLTIDPTVDLQSSQEIVQNSLGTLLHNFLARSPLLIASLFVLLITAILAKVVGWSLVKLLGKRDLRPSLQDLIYQLSSIALWIVGLLTAMVVAFPGMTPSKALTVLGLGSVAIGFAFKDIFENFFAGMLILWKYPFDRGDFITCDEITGKVERITIRNTMIRGLDGELSVVPNATLLKNNVDVLTSQPQRRVRIICGVAYDVDIDAAREVIREAVASCKSVQAVRTTEVFAKEFASSSVNYEVAWWTGSKPTDIRRSRDEVVSAIKRALDDAGIEIPFPYRTLTFKDASIKSAIKESLGAAAETT</sequence>
<proteinExistence type="inferred from homology"/>
<keyword evidence="3" id="KW-1003">Cell membrane</keyword>
<dbReference type="InterPro" id="IPR011066">
    <property type="entry name" value="MscS_channel_C_sf"/>
</dbReference>
<dbReference type="InterPro" id="IPR010920">
    <property type="entry name" value="LSM_dom_sf"/>
</dbReference>
<dbReference type="InterPro" id="IPR007055">
    <property type="entry name" value="BON_dom"/>
</dbReference>
<dbReference type="Gene3D" id="1.10.287.1260">
    <property type="match status" value="1"/>
</dbReference>
<name>A0A7W5H624_9BACT</name>
<keyword evidence="10" id="KW-1185">Reference proteome</keyword>
<dbReference type="InterPro" id="IPR006685">
    <property type="entry name" value="MscS_channel_2nd"/>
</dbReference>
<evidence type="ECO:0000313" key="9">
    <source>
        <dbReference type="EMBL" id="MBB3206994.1"/>
    </source>
</evidence>
<evidence type="ECO:0000256" key="4">
    <source>
        <dbReference type="ARBA" id="ARBA00022692"/>
    </source>
</evidence>
<dbReference type="Pfam" id="PF21082">
    <property type="entry name" value="MS_channel_3rd"/>
    <property type="match status" value="1"/>
</dbReference>
<accession>A0A7W5H624</accession>
<dbReference type="GO" id="GO:0005886">
    <property type="term" value="C:plasma membrane"/>
    <property type="evidence" value="ECO:0007669"/>
    <property type="project" value="UniProtKB-SubCell"/>
</dbReference>
<dbReference type="PANTHER" id="PTHR30221">
    <property type="entry name" value="SMALL-CONDUCTANCE MECHANOSENSITIVE CHANNEL"/>
    <property type="match status" value="1"/>
</dbReference>
<dbReference type="InterPro" id="IPR011014">
    <property type="entry name" value="MscS_channel_TM-2"/>
</dbReference>
<reference evidence="9 10" key="1">
    <citation type="submission" date="2020-08" db="EMBL/GenBank/DDBJ databases">
        <title>Genomic Encyclopedia of Type Strains, Phase III (KMG-III): the genomes of soil and plant-associated and newly described type strains.</title>
        <authorList>
            <person name="Whitman W."/>
        </authorList>
    </citation>
    <scope>NUCLEOTIDE SEQUENCE [LARGE SCALE GENOMIC DNA]</scope>
    <source>
        <strain evidence="9 10">CECT 8075</strain>
    </source>
</reference>
<comment type="subcellular location">
    <subcellularLocation>
        <location evidence="1">Cell membrane</location>
        <topology evidence="1">Multi-pass membrane protein</topology>
    </subcellularLocation>
</comment>
<dbReference type="GO" id="GO:0008381">
    <property type="term" value="F:mechanosensitive monoatomic ion channel activity"/>
    <property type="evidence" value="ECO:0007669"/>
    <property type="project" value="InterPro"/>
</dbReference>
<feature type="domain" description="BON" evidence="8">
    <location>
        <begin position="70"/>
        <end position="136"/>
    </location>
</feature>
<dbReference type="InterPro" id="IPR023408">
    <property type="entry name" value="MscS_beta-dom_sf"/>
</dbReference>
<dbReference type="PANTHER" id="PTHR30221:SF1">
    <property type="entry name" value="SMALL-CONDUCTANCE MECHANOSENSITIVE CHANNEL"/>
    <property type="match status" value="1"/>
</dbReference>
<evidence type="ECO:0000256" key="7">
    <source>
        <dbReference type="SAM" id="Phobius"/>
    </source>
</evidence>
<keyword evidence="6 7" id="KW-0472">Membrane</keyword>
<keyword evidence="5 7" id="KW-1133">Transmembrane helix</keyword>
<feature type="transmembrane region" description="Helical" evidence="7">
    <location>
        <begin position="25"/>
        <end position="45"/>
    </location>
</feature>
<evidence type="ECO:0000256" key="2">
    <source>
        <dbReference type="ARBA" id="ARBA00008017"/>
    </source>
</evidence>
<feature type="transmembrane region" description="Helical" evidence="7">
    <location>
        <begin position="202"/>
        <end position="226"/>
    </location>
</feature>
<dbReference type="Gene3D" id="3.30.1340.30">
    <property type="match status" value="1"/>
</dbReference>
<gene>
    <name evidence="9" type="ORF">FHS27_002808</name>
</gene>
<evidence type="ECO:0000256" key="5">
    <source>
        <dbReference type="ARBA" id="ARBA00022989"/>
    </source>
</evidence>
<dbReference type="Pfam" id="PF00924">
    <property type="entry name" value="MS_channel_2nd"/>
    <property type="match status" value="1"/>
</dbReference>
<dbReference type="PROSITE" id="PS50914">
    <property type="entry name" value="BON"/>
    <property type="match status" value="1"/>
</dbReference>
<keyword evidence="4 7" id="KW-0812">Transmembrane</keyword>
<dbReference type="Gene3D" id="2.30.30.60">
    <property type="match status" value="1"/>
</dbReference>
<evidence type="ECO:0000256" key="6">
    <source>
        <dbReference type="ARBA" id="ARBA00023136"/>
    </source>
</evidence>
<dbReference type="SUPFAM" id="SSF82861">
    <property type="entry name" value="Mechanosensitive channel protein MscS (YggB), transmembrane region"/>
    <property type="match status" value="1"/>
</dbReference>
<dbReference type="Proteomes" id="UP000536179">
    <property type="component" value="Unassembled WGS sequence"/>
</dbReference>
<evidence type="ECO:0000256" key="3">
    <source>
        <dbReference type="ARBA" id="ARBA00022475"/>
    </source>
</evidence>
<evidence type="ECO:0000313" key="10">
    <source>
        <dbReference type="Proteomes" id="UP000536179"/>
    </source>
</evidence>
<evidence type="ECO:0000256" key="1">
    <source>
        <dbReference type="ARBA" id="ARBA00004651"/>
    </source>
</evidence>
<dbReference type="SUPFAM" id="SSF50182">
    <property type="entry name" value="Sm-like ribonucleoproteins"/>
    <property type="match status" value="1"/>
</dbReference>
<feature type="transmembrane region" description="Helical" evidence="7">
    <location>
        <begin position="164"/>
        <end position="190"/>
    </location>
</feature>
<dbReference type="Pfam" id="PF04972">
    <property type="entry name" value="BON"/>
    <property type="match status" value="1"/>
</dbReference>
<dbReference type="AlphaFoldDB" id="A0A7W5H624"/>
<dbReference type="Gene3D" id="3.30.70.100">
    <property type="match status" value="1"/>
</dbReference>
<comment type="similarity">
    <text evidence="2">Belongs to the MscS (TC 1.A.23) family.</text>
</comment>
<evidence type="ECO:0000259" key="8">
    <source>
        <dbReference type="PROSITE" id="PS50914"/>
    </source>
</evidence>
<protein>
    <submittedName>
        <fullName evidence="9">Small-conductance mechanosensitive channel</fullName>
    </submittedName>
</protein>
<dbReference type="EMBL" id="JACHXU010000008">
    <property type="protein sequence ID" value="MBB3206994.1"/>
    <property type="molecule type" value="Genomic_DNA"/>
</dbReference>
<comment type="caution">
    <text evidence="9">The sequence shown here is derived from an EMBL/GenBank/DDBJ whole genome shotgun (WGS) entry which is preliminary data.</text>
</comment>
<organism evidence="9 10">
    <name type="scientific">Aporhodopirellula rubra</name>
    <dbReference type="NCBI Taxonomy" id="980271"/>
    <lineage>
        <taxon>Bacteria</taxon>
        <taxon>Pseudomonadati</taxon>
        <taxon>Planctomycetota</taxon>
        <taxon>Planctomycetia</taxon>
        <taxon>Pirellulales</taxon>
        <taxon>Pirellulaceae</taxon>
        <taxon>Aporhodopirellula</taxon>
    </lineage>
</organism>
<dbReference type="InterPro" id="IPR049278">
    <property type="entry name" value="MS_channel_C"/>
</dbReference>